<evidence type="ECO:0000313" key="2">
    <source>
        <dbReference type="EMBL" id="CAH3024620.1"/>
    </source>
</evidence>
<accession>A0ABN8M8J0</accession>
<name>A0ABN8M8J0_9CNID</name>
<gene>
    <name evidence="2" type="ORF">PEVE_00023468</name>
</gene>
<sequence length="104" mass="11858">MKRYLILVICLSLALGQEPTLPPEPTSPPSPSKHPFKHCLETYNQCVQEAGSEWKPQQACFLGFYKCQNKYTAECRKIYKNNGCYQALGRDECMKKLRACYGSS</sequence>
<reference evidence="2 3" key="1">
    <citation type="submission" date="2022-05" db="EMBL/GenBank/DDBJ databases">
        <authorList>
            <consortium name="Genoscope - CEA"/>
            <person name="William W."/>
        </authorList>
    </citation>
    <scope>NUCLEOTIDE SEQUENCE [LARGE SCALE GENOMIC DNA]</scope>
</reference>
<organism evidence="2 3">
    <name type="scientific">Porites evermanni</name>
    <dbReference type="NCBI Taxonomy" id="104178"/>
    <lineage>
        <taxon>Eukaryota</taxon>
        <taxon>Metazoa</taxon>
        <taxon>Cnidaria</taxon>
        <taxon>Anthozoa</taxon>
        <taxon>Hexacorallia</taxon>
        <taxon>Scleractinia</taxon>
        <taxon>Fungiina</taxon>
        <taxon>Poritidae</taxon>
        <taxon>Porites</taxon>
    </lineage>
</organism>
<evidence type="ECO:0000256" key="1">
    <source>
        <dbReference type="SAM" id="SignalP"/>
    </source>
</evidence>
<proteinExistence type="predicted"/>
<keyword evidence="1" id="KW-0732">Signal</keyword>
<feature type="signal peptide" evidence="1">
    <location>
        <begin position="1"/>
        <end position="16"/>
    </location>
</feature>
<feature type="chain" id="PRO_5047395808" evidence="1">
    <location>
        <begin position="17"/>
        <end position="104"/>
    </location>
</feature>
<protein>
    <submittedName>
        <fullName evidence="2">Uncharacterized protein</fullName>
    </submittedName>
</protein>
<keyword evidence="3" id="KW-1185">Reference proteome</keyword>
<dbReference type="EMBL" id="CALNXI010000311">
    <property type="protein sequence ID" value="CAH3024620.1"/>
    <property type="molecule type" value="Genomic_DNA"/>
</dbReference>
<evidence type="ECO:0000313" key="3">
    <source>
        <dbReference type="Proteomes" id="UP001159427"/>
    </source>
</evidence>
<comment type="caution">
    <text evidence="2">The sequence shown here is derived from an EMBL/GenBank/DDBJ whole genome shotgun (WGS) entry which is preliminary data.</text>
</comment>
<dbReference type="Proteomes" id="UP001159427">
    <property type="component" value="Unassembled WGS sequence"/>
</dbReference>